<gene>
    <name evidence="13" type="ORF">MARPO_0010s0072</name>
</gene>
<evidence type="ECO:0000259" key="11">
    <source>
        <dbReference type="Pfam" id="PF00370"/>
    </source>
</evidence>
<evidence type="ECO:0000256" key="9">
    <source>
        <dbReference type="ARBA" id="ARBA00072590"/>
    </source>
</evidence>
<evidence type="ECO:0000259" key="12">
    <source>
        <dbReference type="Pfam" id="PF02782"/>
    </source>
</evidence>
<dbReference type="Pfam" id="PF02782">
    <property type="entry name" value="FGGY_C"/>
    <property type="match status" value="1"/>
</dbReference>
<dbReference type="Gene3D" id="3.30.420.40">
    <property type="match status" value="2"/>
</dbReference>
<dbReference type="OrthoDB" id="10262702at2759"/>
<accession>A0A2R6XKP5</accession>
<dbReference type="AlphaFoldDB" id="A0A2R6XKP5"/>
<dbReference type="OMA" id="FLHQADW"/>
<evidence type="ECO:0000256" key="8">
    <source>
        <dbReference type="ARBA" id="ARBA00066370"/>
    </source>
</evidence>
<dbReference type="EC" id="2.7.1.47" evidence="8"/>
<evidence type="ECO:0000256" key="3">
    <source>
        <dbReference type="ARBA" id="ARBA00022679"/>
    </source>
</evidence>
<dbReference type="EMBL" id="KZ772682">
    <property type="protein sequence ID" value="PTQ46673.1"/>
    <property type="molecule type" value="Genomic_DNA"/>
</dbReference>
<dbReference type="PANTHER" id="PTHR10196:SF80">
    <property type="entry name" value="D-RIBULOSE KINASE"/>
    <property type="match status" value="1"/>
</dbReference>
<dbReference type="InterPro" id="IPR043129">
    <property type="entry name" value="ATPase_NBD"/>
</dbReference>
<comment type="catalytic activity">
    <reaction evidence="7">
        <text>D-ribulose + ATP = D-ribulose 5-phosphate + ADP + H(+)</text>
        <dbReference type="Rhea" id="RHEA:17601"/>
        <dbReference type="ChEBI" id="CHEBI:15378"/>
        <dbReference type="ChEBI" id="CHEBI:17173"/>
        <dbReference type="ChEBI" id="CHEBI:30616"/>
        <dbReference type="ChEBI" id="CHEBI:58121"/>
        <dbReference type="ChEBI" id="CHEBI:456216"/>
        <dbReference type="EC" id="2.7.1.47"/>
    </reaction>
</comment>
<dbReference type="PIRSF" id="PIRSF000538">
    <property type="entry name" value="GlpK"/>
    <property type="match status" value="1"/>
</dbReference>
<evidence type="ECO:0000256" key="7">
    <source>
        <dbReference type="ARBA" id="ARBA00051146"/>
    </source>
</evidence>
<comment type="cofactor">
    <cofactor evidence="1">
        <name>a divalent metal cation</name>
        <dbReference type="ChEBI" id="CHEBI:60240"/>
    </cofactor>
</comment>
<proteinExistence type="inferred from homology"/>
<dbReference type="FunFam" id="3.30.420.40:FF:000180">
    <property type="entry name" value="D-ribulose kinase isoform X1"/>
    <property type="match status" value="1"/>
</dbReference>
<dbReference type="GO" id="GO:0004856">
    <property type="term" value="F:D-xylulokinase activity"/>
    <property type="evidence" value="ECO:0000318"/>
    <property type="project" value="GO_Central"/>
</dbReference>
<dbReference type="GO" id="GO:0005524">
    <property type="term" value="F:ATP binding"/>
    <property type="evidence" value="ECO:0007669"/>
    <property type="project" value="UniProtKB-KW"/>
</dbReference>
<evidence type="ECO:0000313" key="14">
    <source>
        <dbReference type="Proteomes" id="UP000244005"/>
    </source>
</evidence>
<feature type="compositionally biased region" description="Basic and acidic residues" evidence="10">
    <location>
        <begin position="408"/>
        <end position="428"/>
    </location>
</feature>
<dbReference type="CDD" id="cd07783">
    <property type="entry name" value="ASKHA_NBD_FGGY_SePSK_AtXK1-like"/>
    <property type="match status" value="1"/>
</dbReference>
<keyword evidence="4" id="KW-0547">Nucleotide-binding</keyword>
<evidence type="ECO:0000256" key="4">
    <source>
        <dbReference type="ARBA" id="ARBA00022741"/>
    </source>
</evidence>
<dbReference type="FunFam" id="3.30.420.40:FF:000220">
    <property type="entry name" value="D-ribulose kinase"/>
    <property type="match status" value="1"/>
</dbReference>
<protein>
    <recommendedName>
        <fullName evidence="9">D-ribulose kinase</fullName>
        <ecNumber evidence="8">2.7.1.47</ecNumber>
    </recommendedName>
</protein>
<name>A0A2R6XKP5_MARPO</name>
<dbReference type="SUPFAM" id="SSF53067">
    <property type="entry name" value="Actin-like ATPase domain"/>
    <property type="match status" value="2"/>
</dbReference>
<sequence length="522" mass="56518">MTMLISSALQTAICHTAFIYAQDRRTSFVHKGVLQLSARARRWRRGENSPPGGLLCRSKVASHHLRVGEFIYGIKAGLTMSDGEVAAEESELYMGFDFGTSGARVMVIDGEGEICADGKQLYPAVHETEWASMWKDTLFTLIDAVPAQVRSRVVAISLDGTSSTTMVIDRKTGQPVTRPVLYNESRPQALATVEAIAPAKHTVLTGTSTLCKLVAWWMSEGSKLQTEVVMMHQADWLLSLLHGKLGITDYNNALKVGYDPELEEYPAWLTSQPYASLLPLVKEPGSAIGLVGQDIASTYGLREDCQVYTGTTDSIAAFLAARVTEPGEAVTSLGSTLAVKLLSTSRVDDSRYGIYSHRLGDKWLVGGASNTGGAVLRQLFSNEQLQELSAQIDPSKPSPLDYYPLPKVGERFPEADPNKEPRLSPRPDSDVEFLHGVLESIARIEGRAYAALDELGATPLKAVKTAGGGAQNVVWQRIRERVLGVPVSASTQTEAAYGAALLAFYGCKGLIRTSQKSYSTAS</sequence>
<organism evidence="13 14">
    <name type="scientific">Marchantia polymorpha</name>
    <name type="common">Common liverwort</name>
    <name type="synonym">Marchantia aquatica</name>
    <dbReference type="NCBI Taxonomy" id="3197"/>
    <lineage>
        <taxon>Eukaryota</taxon>
        <taxon>Viridiplantae</taxon>
        <taxon>Streptophyta</taxon>
        <taxon>Embryophyta</taxon>
        <taxon>Marchantiophyta</taxon>
        <taxon>Marchantiopsida</taxon>
        <taxon>Marchantiidae</taxon>
        <taxon>Marchantiales</taxon>
        <taxon>Marchantiaceae</taxon>
        <taxon>Marchantia</taxon>
    </lineage>
</organism>
<dbReference type="InterPro" id="IPR000577">
    <property type="entry name" value="Carb_kinase_FGGY"/>
</dbReference>
<keyword evidence="6" id="KW-0067">ATP-binding</keyword>
<evidence type="ECO:0000256" key="2">
    <source>
        <dbReference type="ARBA" id="ARBA00009156"/>
    </source>
</evidence>
<feature type="domain" description="Carbohydrate kinase FGGY N-terminal" evidence="11">
    <location>
        <begin position="92"/>
        <end position="319"/>
    </location>
</feature>
<evidence type="ECO:0000256" key="6">
    <source>
        <dbReference type="ARBA" id="ARBA00022840"/>
    </source>
</evidence>
<dbReference type="InterPro" id="IPR018484">
    <property type="entry name" value="FGGY_N"/>
</dbReference>
<evidence type="ECO:0000256" key="10">
    <source>
        <dbReference type="SAM" id="MobiDB-lite"/>
    </source>
</evidence>
<comment type="similarity">
    <text evidence="2">Belongs to the FGGY kinase family.</text>
</comment>
<feature type="region of interest" description="Disordered" evidence="10">
    <location>
        <begin position="407"/>
        <end position="428"/>
    </location>
</feature>
<dbReference type="Gramene" id="Mp5g23840.1">
    <property type="protein sequence ID" value="Mp5g23840.1.cds"/>
    <property type="gene ID" value="Mp5g23840"/>
</dbReference>
<evidence type="ECO:0000313" key="13">
    <source>
        <dbReference type="EMBL" id="PTQ46673.1"/>
    </source>
</evidence>
<feature type="domain" description="Carbohydrate kinase FGGY C-terminal" evidence="12">
    <location>
        <begin position="357"/>
        <end position="506"/>
    </location>
</feature>
<dbReference type="InterPro" id="IPR018485">
    <property type="entry name" value="FGGY_C"/>
</dbReference>
<dbReference type="GO" id="GO:0009536">
    <property type="term" value="C:plastid"/>
    <property type="evidence" value="ECO:0007669"/>
    <property type="project" value="EnsemblPlants"/>
</dbReference>
<dbReference type="Pfam" id="PF00370">
    <property type="entry name" value="FGGY_N"/>
    <property type="match status" value="1"/>
</dbReference>
<dbReference type="GO" id="GO:0005997">
    <property type="term" value="P:xylulose metabolic process"/>
    <property type="evidence" value="ECO:0000318"/>
    <property type="project" value="GO_Central"/>
</dbReference>
<keyword evidence="14" id="KW-1185">Reference proteome</keyword>
<evidence type="ECO:0000256" key="1">
    <source>
        <dbReference type="ARBA" id="ARBA00001968"/>
    </source>
</evidence>
<dbReference type="GO" id="GO:0019150">
    <property type="term" value="F:D-ribulokinase activity"/>
    <property type="evidence" value="ECO:0000318"/>
    <property type="project" value="GO_Central"/>
</dbReference>
<dbReference type="GO" id="GO:0005829">
    <property type="term" value="C:cytosol"/>
    <property type="evidence" value="ECO:0000318"/>
    <property type="project" value="GO_Central"/>
</dbReference>
<keyword evidence="5" id="KW-0418">Kinase</keyword>
<keyword evidence="3" id="KW-0808">Transferase</keyword>
<reference evidence="14" key="1">
    <citation type="journal article" date="2017" name="Cell">
        <title>Insights into land plant evolution garnered from the Marchantia polymorpha genome.</title>
        <authorList>
            <person name="Bowman J.L."/>
            <person name="Kohchi T."/>
            <person name="Yamato K.T."/>
            <person name="Jenkins J."/>
            <person name="Shu S."/>
            <person name="Ishizaki K."/>
            <person name="Yamaoka S."/>
            <person name="Nishihama R."/>
            <person name="Nakamura Y."/>
            <person name="Berger F."/>
            <person name="Adam C."/>
            <person name="Aki S.S."/>
            <person name="Althoff F."/>
            <person name="Araki T."/>
            <person name="Arteaga-Vazquez M.A."/>
            <person name="Balasubrmanian S."/>
            <person name="Barry K."/>
            <person name="Bauer D."/>
            <person name="Boehm C.R."/>
            <person name="Briginshaw L."/>
            <person name="Caballero-Perez J."/>
            <person name="Catarino B."/>
            <person name="Chen F."/>
            <person name="Chiyoda S."/>
            <person name="Chovatia M."/>
            <person name="Davies K.M."/>
            <person name="Delmans M."/>
            <person name="Demura T."/>
            <person name="Dierschke T."/>
            <person name="Dolan L."/>
            <person name="Dorantes-Acosta A.E."/>
            <person name="Eklund D.M."/>
            <person name="Florent S.N."/>
            <person name="Flores-Sandoval E."/>
            <person name="Fujiyama A."/>
            <person name="Fukuzawa H."/>
            <person name="Galik B."/>
            <person name="Grimanelli D."/>
            <person name="Grimwood J."/>
            <person name="Grossniklaus U."/>
            <person name="Hamada T."/>
            <person name="Haseloff J."/>
            <person name="Hetherington A.J."/>
            <person name="Higo A."/>
            <person name="Hirakawa Y."/>
            <person name="Hundley H.N."/>
            <person name="Ikeda Y."/>
            <person name="Inoue K."/>
            <person name="Inoue S.I."/>
            <person name="Ishida S."/>
            <person name="Jia Q."/>
            <person name="Kakita M."/>
            <person name="Kanazawa T."/>
            <person name="Kawai Y."/>
            <person name="Kawashima T."/>
            <person name="Kennedy M."/>
            <person name="Kinose K."/>
            <person name="Kinoshita T."/>
            <person name="Kohara Y."/>
            <person name="Koide E."/>
            <person name="Komatsu K."/>
            <person name="Kopischke S."/>
            <person name="Kubo M."/>
            <person name="Kyozuka J."/>
            <person name="Lagercrantz U."/>
            <person name="Lin S.S."/>
            <person name="Lindquist E."/>
            <person name="Lipzen A.M."/>
            <person name="Lu C.W."/>
            <person name="De Luna E."/>
            <person name="Martienssen R.A."/>
            <person name="Minamino N."/>
            <person name="Mizutani M."/>
            <person name="Mizutani M."/>
            <person name="Mochizuki N."/>
            <person name="Monte I."/>
            <person name="Mosher R."/>
            <person name="Nagasaki H."/>
            <person name="Nakagami H."/>
            <person name="Naramoto S."/>
            <person name="Nishitani K."/>
            <person name="Ohtani M."/>
            <person name="Okamoto T."/>
            <person name="Okumura M."/>
            <person name="Phillips J."/>
            <person name="Pollak B."/>
            <person name="Reinders A."/>
            <person name="Rovekamp M."/>
            <person name="Sano R."/>
            <person name="Sawa S."/>
            <person name="Schmid M.W."/>
            <person name="Shirakawa M."/>
            <person name="Solano R."/>
            <person name="Spunde A."/>
            <person name="Suetsugu N."/>
            <person name="Sugano S."/>
            <person name="Sugiyama A."/>
            <person name="Sun R."/>
            <person name="Suzuki Y."/>
            <person name="Takenaka M."/>
            <person name="Takezawa D."/>
            <person name="Tomogane H."/>
            <person name="Tsuzuki M."/>
            <person name="Ueda T."/>
            <person name="Umeda M."/>
            <person name="Ward J.M."/>
            <person name="Watanabe Y."/>
            <person name="Yazaki K."/>
            <person name="Yokoyama R."/>
            <person name="Yoshitake Y."/>
            <person name="Yotsui I."/>
            <person name="Zachgo S."/>
            <person name="Schmutz J."/>
        </authorList>
    </citation>
    <scope>NUCLEOTIDE SEQUENCE [LARGE SCALE GENOMIC DNA]</scope>
    <source>
        <strain evidence="14">Tak-1</strain>
    </source>
</reference>
<evidence type="ECO:0000256" key="5">
    <source>
        <dbReference type="ARBA" id="ARBA00022777"/>
    </source>
</evidence>
<dbReference type="PANTHER" id="PTHR10196">
    <property type="entry name" value="SUGAR KINASE"/>
    <property type="match status" value="1"/>
</dbReference>
<dbReference type="Proteomes" id="UP000244005">
    <property type="component" value="Unassembled WGS sequence"/>
</dbReference>